<reference evidence="2" key="1">
    <citation type="journal article" date="2020" name="Phytopathology">
        <title>Genome Sequence Resources of Colletotrichum truncatum, C. plurivorum, C. musicola, and C. sojae: Four Species Pathogenic to Soybean (Glycine max).</title>
        <authorList>
            <person name="Rogerio F."/>
            <person name="Boufleur T.R."/>
            <person name="Ciampi-Guillardi M."/>
            <person name="Sukno S.A."/>
            <person name="Thon M.R."/>
            <person name="Massola Junior N.S."/>
            <person name="Baroncelli R."/>
        </authorList>
    </citation>
    <scope>NUCLEOTIDE SEQUENCE</scope>
    <source>
        <strain evidence="2">LFN0074</strain>
    </source>
</reference>
<organism evidence="2 3">
    <name type="scientific">Colletotrichum musicola</name>
    <dbReference type="NCBI Taxonomy" id="2175873"/>
    <lineage>
        <taxon>Eukaryota</taxon>
        <taxon>Fungi</taxon>
        <taxon>Dikarya</taxon>
        <taxon>Ascomycota</taxon>
        <taxon>Pezizomycotina</taxon>
        <taxon>Sordariomycetes</taxon>
        <taxon>Hypocreomycetidae</taxon>
        <taxon>Glomerellales</taxon>
        <taxon>Glomerellaceae</taxon>
        <taxon>Colletotrichum</taxon>
        <taxon>Colletotrichum orchidearum species complex</taxon>
    </lineage>
</organism>
<comment type="caution">
    <text evidence="2">The sequence shown here is derived from an EMBL/GenBank/DDBJ whole genome shotgun (WGS) entry which is preliminary data.</text>
</comment>
<keyword evidence="1" id="KW-0472">Membrane</keyword>
<keyword evidence="1" id="KW-0812">Transmembrane</keyword>
<evidence type="ECO:0000313" key="2">
    <source>
        <dbReference type="EMBL" id="KAF6795364.1"/>
    </source>
</evidence>
<evidence type="ECO:0000313" key="3">
    <source>
        <dbReference type="Proteomes" id="UP000639643"/>
    </source>
</evidence>
<keyword evidence="3" id="KW-1185">Reference proteome</keyword>
<dbReference type="AlphaFoldDB" id="A0A8H6IT96"/>
<protein>
    <submittedName>
        <fullName evidence="2">Uncharacterized protein</fullName>
    </submittedName>
</protein>
<evidence type="ECO:0000256" key="1">
    <source>
        <dbReference type="SAM" id="Phobius"/>
    </source>
</evidence>
<accession>A0A8H6IT96</accession>
<dbReference type="EMBL" id="WIGM01001514">
    <property type="protein sequence ID" value="KAF6795364.1"/>
    <property type="molecule type" value="Genomic_DNA"/>
</dbReference>
<feature type="transmembrane region" description="Helical" evidence="1">
    <location>
        <begin position="383"/>
        <end position="402"/>
    </location>
</feature>
<keyword evidence="1" id="KW-1133">Transmembrane helix</keyword>
<name>A0A8H6IT96_9PEZI</name>
<proteinExistence type="predicted"/>
<dbReference type="Proteomes" id="UP000639643">
    <property type="component" value="Unassembled WGS sequence"/>
</dbReference>
<gene>
    <name evidence="2" type="ORF">CMUS01_15939</name>
</gene>
<feature type="transmembrane region" description="Helical" evidence="1">
    <location>
        <begin position="18"/>
        <end position="39"/>
    </location>
</feature>
<dbReference type="OrthoDB" id="3220769at2759"/>
<sequence>MPYSRFEYPVTRPYPFKWFTPVAISGCIILTVVFSFVNLTSNGFDLKSVYTIDVNRTEATENARWFTKPLFNWRGDMRTECEPHLLTVGDSFFTSNHGFRYIVKGIRLHVPGADGEAPDVRSSIGYKNTTLEGCFLKKMFVKSVKSDLSKSPTRWMSFKHTVAAATLQCSVLADVGVAEVTLQADYEGETEIEFDYVMDSNYKTRASIWWGTRLSNAYFIAILAAASQIPSIDVDRFPPCNYINAVRISISTNCRKQNFWGSPTLTEALHYSKIMHSMFALDLGNCESPNLLLDEGGLRYAMLDPKNANRFPGGLMNNFTLPTDRDNHRFTRLPRPDETPGMHSTVLLDESYDTIQPLMGPLSCDKATIAAQYLCSVPKQKSVGMMLLAVILAGLVFLQAAWKLLQWIATYVVAKTPRANTCQGCLQAQGHGFEEVGLEGISDKRKQAEPRRVFGDHYVRLHSQE</sequence>